<feature type="chain" id="PRO_5012781172" evidence="10">
    <location>
        <begin position="21"/>
        <end position="379"/>
    </location>
</feature>
<proteinExistence type="inferred from homology"/>
<evidence type="ECO:0000256" key="9">
    <source>
        <dbReference type="ARBA" id="ARBA00023180"/>
    </source>
</evidence>
<evidence type="ECO:0000256" key="3">
    <source>
        <dbReference type="ARBA" id="ARBA00022679"/>
    </source>
</evidence>
<evidence type="ECO:0000256" key="10">
    <source>
        <dbReference type="SAM" id="SignalP"/>
    </source>
</evidence>
<evidence type="ECO:0000256" key="4">
    <source>
        <dbReference type="ARBA" id="ARBA00022692"/>
    </source>
</evidence>
<dbReference type="STRING" id="6573.A0A210PV78"/>
<reference evidence="11 12" key="1">
    <citation type="journal article" date="2017" name="Nat. Ecol. Evol.">
        <title>Scallop genome provides insights into evolution of bilaterian karyotype and development.</title>
        <authorList>
            <person name="Wang S."/>
            <person name="Zhang J."/>
            <person name="Jiao W."/>
            <person name="Li J."/>
            <person name="Xun X."/>
            <person name="Sun Y."/>
            <person name="Guo X."/>
            <person name="Huan P."/>
            <person name="Dong B."/>
            <person name="Zhang L."/>
            <person name="Hu X."/>
            <person name="Sun X."/>
            <person name="Wang J."/>
            <person name="Zhao C."/>
            <person name="Wang Y."/>
            <person name="Wang D."/>
            <person name="Huang X."/>
            <person name="Wang R."/>
            <person name="Lv J."/>
            <person name="Li Y."/>
            <person name="Zhang Z."/>
            <person name="Liu B."/>
            <person name="Lu W."/>
            <person name="Hui Y."/>
            <person name="Liang J."/>
            <person name="Zhou Z."/>
            <person name="Hou R."/>
            <person name="Li X."/>
            <person name="Liu Y."/>
            <person name="Li H."/>
            <person name="Ning X."/>
            <person name="Lin Y."/>
            <person name="Zhao L."/>
            <person name="Xing Q."/>
            <person name="Dou J."/>
            <person name="Li Y."/>
            <person name="Mao J."/>
            <person name="Guo H."/>
            <person name="Dou H."/>
            <person name="Li T."/>
            <person name="Mu C."/>
            <person name="Jiang W."/>
            <person name="Fu Q."/>
            <person name="Fu X."/>
            <person name="Miao Y."/>
            <person name="Liu J."/>
            <person name="Yu Q."/>
            <person name="Li R."/>
            <person name="Liao H."/>
            <person name="Li X."/>
            <person name="Kong Y."/>
            <person name="Jiang Z."/>
            <person name="Chourrout D."/>
            <person name="Li R."/>
            <person name="Bao Z."/>
        </authorList>
    </citation>
    <scope>NUCLEOTIDE SEQUENCE [LARGE SCALE GENOMIC DNA]</scope>
    <source>
        <strain evidence="11 12">PY_sf001</strain>
    </source>
</reference>
<dbReference type="EMBL" id="NEDP02005467">
    <property type="protein sequence ID" value="OWF40398.1"/>
    <property type="molecule type" value="Genomic_DNA"/>
</dbReference>
<evidence type="ECO:0000313" key="11">
    <source>
        <dbReference type="EMBL" id="OWF40398.1"/>
    </source>
</evidence>
<keyword evidence="3 11" id="KW-0808">Transferase</keyword>
<dbReference type="InterPro" id="IPR027417">
    <property type="entry name" value="P-loop_NTPase"/>
</dbReference>
<sequence>MLSGFICVALVTLFSFGGHSDTISALMPPKHAPKVFQVEPIRVKKEKKNITNGIEVRHIAFIKIHKAASSTVQNLFLRYGYEKDLVFALPKSGSTVSIRSSLTPNNVLPPPKNRTYDIFCSHARFNREAFGKVLPNDTTYIGIVREPFQHFQSNLQFYRQKYVVNISGRKPVLEYLLHNDKYMQSGGHIPSTYNRMAYDFGFPDELFWTNDQNEIQKYLLKLDRDVSLVIVTDLFDESIILLRRLLNWDLRHVLYGKLNSKRRSDPRLQLGQVEEELYKNWARIDYIIYNYFLEKLREKIQRQLPDFHEEVAYFKGIRVMYDRFCLSAITDHNGKHDISFPSSAWNKPFVVTREQCKLLHIKGIAFVDKLRAKQRLMSK</sequence>
<dbReference type="Pfam" id="PF06990">
    <property type="entry name" value="Gal-3-0_sulfotr"/>
    <property type="match status" value="1"/>
</dbReference>
<dbReference type="Proteomes" id="UP000242188">
    <property type="component" value="Unassembled WGS sequence"/>
</dbReference>
<keyword evidence="10" id="KW-0732">Signal</keyword>
<keyword evidence="7" id="KW-0333">Golgi apparatus</keyword>
<comment type="similarity">
    <text evidence="2">Belongs to the galactose-3-O-sulfotransferase family.</text>
</comment>
<dbReference type="GO" id="GO:0001733">
    <property type="term" value="F:galactosylceramide sulfotransferase activity"/>
    <property type="evidence" value="ECO:0007669"/>
    <property type="project" value="InterPro"/>
</dbReference>
<evidence type="ECO:0000313" key="12">
    <source>
        <dbReference type="Proteomes" id="UP000242188"/>
    </source>
</evidence>
<accession>A0A210PV78</accession>
<keyword evidence="8" id="KW-0472">Membrane</keyword>
<keyword evidence="12" id="KW-1185">Reference proteome</keyword>
<dbReference type="AlphaFoldDB" id="A0A210PV78"/>
<dbReference type="Gene3D" id="3.40.50.300">
    <property type="entry name" value="P-loop containing nucleotide triphosphate hydrolases"/>
    <property type="match status" value="1"/>
</dbReference>
<evidence type="ECO:0000256" key="1">
    <source>
        <dbReference type="ARBA" id="ARBA00004323"/>
    </source>
</evidence>
<comment type="subcellular location">
    <subcellularLocation>
        <location evidence="1">Golgi apparatus membrane</location>
        <topology evidence="1">Single-pass type II membrane protein</topology>
    </subcellularLocation>
</comment>
<dbReference type="GO" id="GO:0009247">
    <property type="term" value="P:glycolipid biosynthetic process"/>
    <property type="evidence" value="ECO:0007669"/>
    <property type="project" value="InterPro"/>
</dbReference>
<dbReference type="InterPro" id="IPR009729">
    <property type="entry name" value="Gal-3-0_sulfotransfrase"/>
</dbReference>
<feature type="signal peptide" evidence="10">
    <location>
        <begin position="1"/>
        <end position="20"/>
    </location>
</feature>
<evidence type="ECO:0000256" key="6">
    <source>
        <dbReference type="ARBA" id="ARBA00022989"/>
    </source>
</evidence>
<dbReference type="PANTHER" id="PTHR14647:SF87">
    <property type="entry name" value="PUTATIVE-RELATED"/>
    <property type="match status" value="1"/>
</dbReference>
<organism evidence="11 12">
    <name type="scientific">Mizuhopecten yessoensis</name>
    <name type="common">Japanese scallop</name>
    <name type="synonym">Patinopecten yessoensis</name>
    <dbReference type="NCBI Taxonomy" id="6573"/>
    <lineage>
        <taxon>Eukaryota</taxon>
        <taxon>Metazoa</taxon>
        <taxon>Spiralia</taxon>
        <taxon>Lophotrochozoa</taxon>
        <taxon>Mollusca</taxon>
        <taxon>Bivalvia</taxon>
        <taxon>Autobranchia</taxon>
        <taxon>Pteriomorphia</taxon>
        <taxon>Pectinida</taxon>
        <taxon>Pectinoidea</taxon>
        <taxon>Pectinidae</taxon>
        <taxon>Mizuhopecten</taxon>
    </lineage>
</organism>
<evidence type="ECO:0000256" key="8">
    <source>
        <dbReference type="ARBA" id="ARBA00023136"/>
    </source>
</evidence>
<dbReference type="GO" id="GO:0000139">
    <property type="term" value="C:Golgi membrane"/>
    <property type="evidence" value="ECO:0007669"/>
    <property type="project" value="UniProtKB-SubCell"/>
</dbReference>
<name>A0A210PV78_MIZYE</name>
<keyword evidence="4" id="KW-0812">Transmembrane</keyword>
<evidence type="ECO:0000256" key="7">
    <source>
        <dbReference type="ARBA" id="ARBA00023034"/>
    </source>
</evidence>
<keyword evidence="9" id="KW-0325">Glycoprotein</keyword>
<comment type="caution">
    <text evidence="11">The sequence shown here is derived from an EMBL/GenBank/DDBJ whole genome shotgun (WGS) entry which is preliminary data.</text>
</comment>
<protein>
    <submittedName>
        <fullName evidence="11">Galactose-3-O-sulfotransferase 3</fullName>
    </submittedName>
</protein>
<evidence type="ECO:0000256" key="5">
    <source>
        <dbReference type="ARBA" id="ARBA00022968"/>
    </source>
</evidence>
<keyword evidence="5" id="KW-0735">Signal-anchor</keyword>
<dbReference type="OrthoDB" id="514299at2759"/>
<dbReference type="PANTHER" id="PTHR14647">
    <property type="entry name" value="GALACTOSE-3-O-SULFOTRANSFERASE"/>
    <property type="match status" value="1"/>
</dbReference>
<evidence type="ECO:0000256" key="2">
    <source>
        <dbReference type="ARBA" id="ARBA00008124"/>
    </source>
</evidence>
<gene>
    <name evidence="11" type="ORF">KP79_PYT16131</name>
</gene>
<keyword evidence="6" id="KW-1133">Transmembrane helix</keyword>